<organism evidence="1 2">
    <name type="scientific">Pipistrellus kuhlii</name>
    <name type="common">Kuhl's pipistrelle</name>
    <dbReference type="NCBI Taxonomy" id="59472"/>
    <lineage>
        <taxon>Eukaryota</taxon>
        <taxon>Metazoa</taxon>
        <taxon>Chordata</taxon>
        <taxon>Craniata</taxon>
        <taxon>Vertebrata</taxon>
        <taxon>Euteleostomi</taxon>
        <taxon>Mammalia</taxon>
        <taxon>Eutheria</taxon>
        <taxon>Laurasiatheria</taxon>
        <taxon>Chiroptera</taxon>
        <taxon>Yangochiroptera</taxon>
        <taxon>Vespertilionidae</taxon>
        <taxon>Pipistrellus</taxon>
    </lineage>
</organism>
<dbReference type="EMBL" id="JACAGB010000006">
    <property type="protein sequence ID" value="KAF6358437.1"/>
    <property type="molecule type" value="Genomic_DNA"/>
</dbReference>
<evidence type="ECO:0000313" key="1">
    <source>
        <dbReference type="EMBL" id="KAF6358437.1"/>
    </source>
</evidence>
<dbReference type="AlphaFoldDB" id="A0A7J7Y910"/>
<name>A0A7J7Y910_PIPKU</name>
<comment type="caution">
    <text evidence="1">The sequence shown here is derived from an EMBL/GenBank/DDBJ whole genome shotgun (WGS) entry which is preliminary data.</text>
</comment>
<evidence type="ECO:0000313" key="2">
    <source>
        <dbReference type="Proteomes" id="UP000558488"/>
    </source>
</evidence>
<proteinExistence type="predicted"/>
<sequence>MVRKIQLEDLYCYTVTCTPPYAHYPAPGTLVALVAAQCLSVGNGEPPCSLEQESDFKNTPTPTGSAALSLLRVNQKKRLIQQELRSCFKKNSQDNTLILSLLSPFVASVSLACNELLVGIR</sequence>
<dbReference type="Proteomes" id="UP000558488">
    <property type="component" value="Unassembled WGS sequence"/>
</dbReference>
<protein>
    <submittedName>
        <fullName evidence="1">Uncharacterized protein</fullName>
    </submittedName>
</protein>
<keyword evidence="2" id="KW-1185">Reference proteome</keyword>
<accession>A0A7J7Y910</accession>
<gene>
    <name evidence="1" type="ORF">mPipKuh1_010265</name>
</gene>
<reference evidence="1 2" key="1">
    <citation type="journal article" date="2020" name="Nature">
        <title>Six reference-quality genomes reveal evolution of bat adaptations.</title>
        <authorList>
            <person name="Jebb D."/>
            <person name="Huang Z."/>
            <person name="Pippel M."/>
            <person name="Hughes G.M."/>
            <person name="Lavrichenko K."/>
            <person name="Devanna P."/>
            <person name="Winkler S."/>
            <person name="Jermiin L.S."/>
            <person name="Skirmuntt E.C."/>
            <person name="Katzourakis A."/>
            <person name="Burkitt-Gray L."/>
            <person name="Ray D.A."/>
            <person name="Sullivan K.A.M."/>
            <person name="Roscito J.G."/>
            <person name="Kirilenko B.M."/>
            <person name="Davalos L.M."/>
            <person name="Corthals A.P."/>
            <person name="Power M.L."/>
            <person name="Jones G."/>
            <person name="Ransome R.D."/>
            <person name="Dechmann D.K.N."/>
            <person name="Locatelli A.G."/>
            <person name="Puechmaille S.J."/>
            <person name="Fedrigo O."/>
            <person name="Jarvis E.D."/>
            <person name="Hiller M."/>
            <person name="Vernes S.C."/>
            <person name="Myers E.W."/>
            <person name="Teeling E.C."/>
        </authorList>
    </citation>
    <scope>NUCLEOTIDE SEQUENCE [LARGE SCALE GENOMIC DNA]</scope>
    <source>
        <strain evidence="1">MPipKuh1</strain>
        <tissue evidence="1">Flight muscle</tissue>
    </source>
</reference>